<name>A0A225SM18_9BURK</name>
<keyword evidence="3" id="KW-1185">Reference proteome</keyword>
<protein>
    <submittedName>
        <fullName evidence="2">Uncharacterized protein</fullName>
    </submittedName>
</protein>
<evidence type="ECO:0000256" key="1">
    <source>
        <dbReference type="SAM" id="Phobius"/>
    </source>
</evidence>
<dbReference type="EMBL" id="NJGV01000031">
    <property type="protein sequence ID" value="OWY32004.1"/>
    <property type="molecule type" value="Genomic_DNA"/>
</dbReference>
<keyword evidence="1" id="KW-0472">Membrane</keyword>
<organism evidence="2 3">
    <name type="scientific">Herbaspirillum aquaticum</name>
    <dbReference type="NCBI Taxonomy" id="568783"/>
    <lineage>
        <taxon>Bacteria</taxon>
        <taxon>Pseudomonadati</taxon>
        <taxon>Pseudomonadota</taxon>
        <taxon>Betaproteobacteria</taxon>
        <taxon>Burkholderiales</taxon>
        <taxon>Oxalobacteraceae</taxon>
        <taxon>Herbaspirillum</taxon>
    </lineage>
</organism>
<dbReference type="AlphaFoldDB" id="A0A225SM18"/>
<keyword evidence="1" id="KW-0812">Transmembrane</keyword>
<comment type="caution">
    <text evidence="2">The sequence shown here is derived from an EMBL/GenBank/DDBJ whole genome shotgun (WGS) entry which is preliminary data.</text>
</comment>
<evidence type="ECO:0000313" key="2">
    <source>
        <dbReference type="EMBL" id="OWY32004.1"/>
    </source>
</evidence>
<proteinExistence type="predicted"/>
<dbReference type="Proteomes" id="UP000214747">
    <property type="component" value="Unassembled WGS sequence"/>
</dbReference>
<reference evidence="2 3" key="1">
    <citation type="journal article" date="2010" name="Int. J. Syst. Evol. Microbiol.">
        <title>Reclassification of Herbaspirillum putei as a later heterotypic synonym of Herbaspirillum huttiense, with the description of H. huttiense subsp. huttiense subsp. nov. and H. huttiense subsp. putei subsp. nov., comb. nov., and description of Herbaspirillum aquaticum sp. nov.</title>
        <authorList>
            <person name="Dobritsa A.P."/>
            <person name="Reddy M.C."/>
            <person name="Samadpour M."/>
        </authorList>
    </citation>
    <scope>NUCLEOTIDE SEQUENCE [LARGE SCALE GENOMIC DNA]</scope>
    <source>
        <strain evidence="2 3">IEH 4430</strain>
    </source>
</reference>
<sequence length="75" mass="8235">MFVLGSIFTVLLSKVFFNKLTHHEWLSEKIKGETASACTNLGSLATIGFFLKPYAFTGLGFLGVAMLLYLFALVV</sequence>
<gene>
    <name evidence="2" type="ORF">CEJ45_23300</name>
</gene>
<feature type="transmembrane region" description="Helical" evidence="1">
    <location>
        <begin position="54"/>
        <end position="74"/>
    </location>
</feature>
<accession>A0A225SM18</accession>
<keyword evidence="1" id="KW-1133">Transmembrane helix</keyword>
<evidence type="ECO:0000313" key="3">
    <source>
        <dbReference type="Proteomes" id="UP000214747"/>
    </source>
</evidence>